<dbReference type="GO" id="GO:0005200">
    <property type="term" value="F:structural constituent of cytoskeleton"/>
    <property type="evidence" value="ECO:0007669"/>
    <property type="project" value="TreeGrafter"/>
</dbReference>
<dbReference type="GO" id="GO:0005856">
    <property type="term" value="C:cytoskeleton"/>
    <property type="evidence" value="ECO:0007669"/>
    <property type="project" value="TreeGrafter"/>
</dbReference>
<dbReference type="AlphaFoldDB" id="A0A8X8XBU8"/>
<dbReference type="InterPro" id="IPR011684">
    <property type="entry name" value="NAB"/>
</dbReference>
<organism evidence="5">
    <name type="scientific">Salvia splendens</name>
    <name type="common">Scarlet sage</name>
    <dbReference type="NCBI Taxonomy" id="180675"/>
    <lineage>
        <taxon>Eukaryota</taxon>
        <taxon>Viridiplantae</taxon>
        <taxon>Streptophyta</taxon>
        <taxon>Embryophyta</taxon>
        <taxon>Tracheophyta</taxon>
        <taxon>Spermatophyta</taxon>
        <taxon>Magnoliopsida</taxon>
        <taxon>eudicotyledons</taxon>
        <taxon>Gunneridae</taxon>
        <taxon>Pentapetalae</taxon>
        <taxon>asterids</taxon>
        <taxon>lamiids</taxon>
        <taxon>Lamiales</taxon>
        <taxon>Lamiaceae</taxon>
        <taxon>Nepetoideae</taxon>
        <taxon>Mentheae</taxon>
        <taxon>Salviinae</taxon>
        <taxon>Salvia</taxon>
        <taxon>Salvia subgen. Calosphace</taxon>
        <taxon>core Calosphace</taxon>
    </lineage>
</organism>
<feature type="domain" description="NAB" evidence="4">
    <location>
        <begin position="7"/>
        <end position="84"/>
    </location>
</feature>
<name>A0A8X8XBU8_SALSN</name>
<keyword evidence="1 2" id="KW-0175">Coiled coil</keyword>
<dbReference type="PANTHER" id="PTHR47357">
    <property type="entry name" value="COP1-INTERACTIVE PROTEIN 1"/>
    <property type="match status" value="1"/>
</dbReference>
<feature type="coiled-coil region" evidence="2">
    <location>
        <begin position="147"/>
        <end position="262"/>
    </location>
</feature>
<proteinExistence type="predicted"/>
<dbReference type="PANTHER" id="PTHR47357:SF4">
    <property type="entry name" value="MYOSIN HEAVY CHAIN-LIKE PROTEIN"/>
    <property type="match status" value="1"/>
</dbReference>
<dbReference type="Proteomes" id="UP000298416">
    <property type="component" value="Unassembled WGS sequence"/>
</dbReference>
<feature type="coiled-coil region" evidence="2">
    <location>
        <begin position="584"/>
        <end position="646"/>
    </location>
</feature>
<dbReference type="PROSITE" id="PS51774">
    <property type="entry name" value="NAB"/>
    <property type="match status" value="1"/>
</dbReference>
<evidence type="ECO:0000259" key="4">
    <source>
        <dbReference type="PROSITE" id="PS51774"/>
    </source>
</evidence>
<reference evidence="5" key="2">
    <citation type="submission" date="2020-08" db="EMBL/GenBank/DDBJ databases">
        <title>Plant Genome Project.</title>
        <authorList>
            <person name="Zhang R.-G."/>
        </authorList>
    </citation>
    <scope>NUCLEOTIDE SEQUENCE</scope>
    <source>
        <strain evidence="5">Huo1</strain>
        <tissue evidence="5">Leaf</tissue>
    </source>
</reference>
<dbReference type="EMBL" id="PNBA02000010">
    <property type="protein sequence ID" value="KAG6409340.1"/>
    <property type="molecule type" value="Genomic_DNA"/>
</dbReference>
<reference evidence="5" key="1">
    <citation type="submission" date="2018-01" db="EMBL/GenBank/DDBJ databases">
        <authorList>
            <person name="Mao J.F."/>
        </authorList>
    </citation>
    <scope>NUCLEOTIDE SEQUENCE</scope>
    <source>
        <strain evidence="5">Huo1</strain>
        <tissue evidence="5">Leaf</tissue>
    </source>
</reference>
<evidence type="ECO:0000256" key="1">
    <source>
        <dbReference type="ARBA" id="ARBA00023054"/>
    </source>
</evidence>
<comment type="caution">
    <text evidence="5">The sequence shown here is derived from an EMBL/GenBank/DDBJ whole genome shotgun (WGS) entry which is preliminary data.</text>
</comment>
<dbReference type="GO" id="GO:0003779">
    <property type="term" value="F:actin binding"/>
    <property type="evidence" value="ECO:0007669"/>
    <property type="project" value="InterPro"/>
</dbReference>
<evidence type="ECO:0000256" key="3">
    <source>
        <dbReference type="SAM" id="MobiDB-lite"/>
    </source>
</evidence>
<accession>A0A8X8XBU8</accession>
<protein>
    <recommendedName>
        <fullName evidence="4">NAB domain-containing protein</fullName>
    </recommendedName>
</protein>
<keyword evidence="6" id="KW-1185">Reference proteome</keyword>
<sequence>MAKQQWRSKSFCNHIDPDKEEQLKRVKIAVGNQVDSVLKIMKDINRGNRERNLKKKSQAIELIQDFHKQYEKLYILYENLRERVKKSVEDSSPAPDSNAESNYWNSGKDREFETSDVEDTLTCSSEVTKVMNSEPGSPFDYLRDLENQREKVGIRDLEAQLAALRIEVSTLCAHRRRLEEQLEWRSNEAVQAQDTISALEAQIIEMEVESREQEDLFSSFRKRFEDNKQMYKTRMTELETQAEGMQLELSSLKHQKSELQEGLLDETKHWSSEVEGLMERVSSLQEQLETVYSHKEEMVQEIAKKSEEISHYLLQIEALRNELCLSEQLTAREKESLQVKVHDLESDLDSLSTTKSNLEEQINHEVSQSRLEREMLEERVSELQRTIATRENELSTGQKKLKYLEEGVESVTSKLETSENERIHLQVEFEALKNDKKLLQRELDKEKEQNKSQLEKMAKTNFHNVERKIEEMAVDFRKQFEDKYRILSRRIRVAEQLQSENKEWYRKTRDSYEQDNLKEMTARTSTELKNVKDLTVTANELLTMIDSKTLKFKECTAKLQNRMLKASRGINSVKQWAATKNRSVSHLKDDLDCLLAQLDDKETEILASREKVCKLEDTVTELEKIIEERDDEMKILTEEKREAIRQLCIWIDYHKGRSDFYKDLLSEYRRHDNILAAL</sequence>
<evidence type="ECO:0000313" key="6">
    <source>
        <dbReference type="Proteomes" id="UP000298416"/>
    </source>
</evidence>
<feature type="region of interest" description="Disordered" evidence="3">
    <location>
        <begin position="88"/>
        <end position="115"/>
    </location>
</feature>
<evidence type="ECO:0000256" key="2">
    <source>
        <dbReference type="SAM" id="Coils"/>
    </source>
</evidence>
<feature type="compositionally biased region" description="Polar residues" evidence="3">
    <location>
        <begin position="94"/>
        <end position="105"/>
    </location>
</feature>
<evidence type="ECO:0000313" key="5">
    <source>
        <dbReference type="EMBL" id="KAG6409340.1"/>
    </source>
</evidence>
<gene>
    <name evidence="5" type="ORF">SASPL_127378</name>
</gene>
<feature type="coiled-coil region" evidence="2">
    <location>
        <begin position="302"/>
        <end position="497"/>
    </location>
</feature>